<dbReference type="GO" id="GO:0003677">
    <property type="term" value="F:DNA binding"/>
    <property type="evidence" value="ECO:0007669"/>
    <property type="project" value="UniProtKB-KW"/>
</dbReference>
<evidence type="ECO:0000313" key="4">
    <source>
        <dbReference type="Proteomes" id="UP000036771"/>
    </source>
</evidence>
<comment type="similarity">
    <text evidence="1">Belongs to the bacterial histone-like protein family.</text>
</comment>
<dbReference type="STRING" id="1629334.Cva_00281"/>
<dbReference type="Gene3D" id="4.10.520.10">
    <property type="entry name" value="IHF-like DNA-binding proteins"/>
    <property type="match status" value="1"/>
</dbReference>
<dbReference type="PRINTS" id="PR01727">
    <property type="entry name" value="DNABINDINGHU"/>
</dbReference>
<comment type="caution">
    <text evidence="3">The sequence shown here is derived from an EMBL/GenBank/DDBJ whole genome shotgun (WGS) entry which is preliminary data.</text>
</comment>
<dbReference type="AlphaFoldDB" id="A0A0K8MAV2"/>
<keyword evidence="2" id="KW-0238">DNA-binding</keyword>
<gene>
    <name evidence="3" type="primary">ihfA_3</name>
    <name evidence="3" type="ORF">Cva_00281</name>
</gene>
<dbReference type="InterPro" id="IPR010992">
    <property type="entry name" value="IHF-like_DNA-bd_dom_sf"/>
</dbReference>
<dbReference type="InterPro" id="IPR020816">
    <property type="entry name" value="Histone-like_DNA-bd_CS"/>
</dbReference>
<accession>A0A0K8MAV2</accession>
<dbReference type="EMBL" id="BBVC01000013">
    <property type="protein sequence ID" value="GAO97645.1"/>
    <property type="molecule type" value="Genomic_DNA"/>
</dbReference>
<protein>
    <submittedName>
        <fullName evidence="3">Integration host factor subunit alpha</fullName>
    </submittedName>
</protein>
<dbReference type="PROSITE" id="PS00045">
    <property type="entry name" value="HISTONE_LIKE"/>
    <property type="match status" value="1"/>
</dbReference>
<evidence type="ECO:0000256" key="2">
    <source>
        <dbReference type="ARBA" id="ARBA00023125"/>
    </source>
</evidence>
<dbReference type="Pfam" id="PF00216">
    <property type="entry name" value="Bac_DNA_binding"/>
    <property type="match status" value="1"/>
</dbReference>
<keyword evidence="4" id="KW-1185">Reference proteome</keyword>
<dbReference type="PANTHER" id="PTHR33175">
    <property type="entry name" value="DNA-BINDING PROTEIN HU"/>
    <property type="match status" value="1"/>
</dbReference>
<dbReference type="PANTHER" id="PTHR33175:SF2">
    <property type="entry name" value="INTEGRATION HOST FACTOR SUBUNIT ALPHA"/>
    <property type="match status" value="1"/>
</dbReference>
<name>A0A0K8MAV2_9PROT</name>
<dbReference type="GO" id="GO:0030527">
    <property type="term" value="F:structural constituent of chromatin"/>
    <property type="evidence" value="ECO:0007669"/>
    <property type="project" value="InterPro"/>
</dbReference>
<dbReference type="InterPro" id="IPR000119">
    <property type="entry name" value="Hist_DNA-bd"/>
</dbReference>
<dbReference type="SUPFAM" id="SSF47729">
    <property type="entry name" value="IHF-like DNA-binding proteins"/>
    <property type="match status" value="1"/>
</dbReference>
<reference evidence="3 4" key="1">
    <citation type="submission" date="2015-03" db="EMBL/GenBank/DDBJ databases">
        <title>Caedibacter varicaedens, whole genome shotgun sequence.</title>
        <authorList>
            <person name="Suzuki H."/>
            <person name="Dapper A.L."/>
            <person name="Gibson A.K."/>
            <person name="Jackson C."/>
            <person name="Lee H."/>
            <person name="Pejaver V.R."/>
            <person name="Doak T."/>
            <person name="Lynch M."/>
        </authorList>
    </citation>
    <scope>NUCLEOTIDE SEQUENCE [LARGE SCALE GENOMIC DNA]</scope>
</reference>
<proteinExistence type="inferred from homology"/>
<dbReference type="GO" id="GO:0005829">
    <property type="term" value="C:cytosol"/>
    <property type="evidence" value="ECO:0007669"/>
    <property type="project" value="TreeGrafter"/>
</dbReference>
<evidence type="ECO:0000313" key="3">
    <source>
        <dbReference type="EMBL" id="GAO97645.1"/>
    </source>
</evidence>
<dbReference type="Proteomes" id="UP000036771">
    <property type="component" value="Unassembled WGS sequence"/>
</dbReference>
<evidence type="ECO:0000256" key="1">
    <source>
        <dbReference type="ARBA" id="ARBA00010529"/>
    </source>
</evidence>
<sequence length="78" mass="8709">MRKFIDLTLARMADGIVHDGKLMLSGFGTFDVLSKGERLGRNPRTGEDVMITPRRTVSFSVSQGLKLKINDNNEKAEK</sequence>
<organism evidence="3 4">
    <name type="scientific">Caedimonas varicaedens</name>
    <dbReference type="NCBI Taxonomy" id="1629334"/>
    <lineage>
        <taxon>Bacteria</taxon>
        <taxon>Pseudomonadati</taxon>
        <taxon>Pseudomonadota</taxon>
        <taxon>Alphaproteobacteria</taxon>
        <taxon>Holosporales</taxon>
        <taxon>Caedimonadaceae</taxon>
        <taxon>Caedimonas</taxon>
    </lineage>
</organism>